<proteinExistence type="predicted"/>
<organism evidence="1 2">
    <name type="scientific">Trichomalopsis sarcophagae</name>
    <dbReference type="NCBI Taxonomy" id="543379"/>
    <lineage>
        <taxon>Eukaryota</taxon>
        <taxon>Metazoa</taxon>
        <taxon>Ecdysozoa</taxon>
        <taxon>Arthropoda</taxon>
        <taxon>Hexapoda</taxon>
        <taxon>Insecta</taxon>
        <taxon>Pterygota</taxon>
        <taxon>Neoptera</taxon>
        <taxon>Endopterygota</taxon>
        <taxon>Hymenoptera</taxon>
        <taxon>Apocrita</taxon>
        <taxon>Proctotrupomorpha</taxon>
        <taxon>Chalcidoidea</taxon>
        <taxon>Pteromalidae</taxon>
        <taxon>Pteromalinae</taxon>
        <taxon>Trichomalopsis</taxon>
    </lineage>
</organism>
<dbReference type="Proteomes" id="UP000215335">
    <property type="component" value="Unassembled WGS sequence"/>
</dbReference>
<accession>A0A232EWI0</accession>
<sequence length="83" mass="9440">MQKYEQTHPFIIWLEQRENEITNSTSGAEPRALPVALSARKENANTIGKLKRCVIIFLRFRELLQPSLIATASKIVRDFGARG</sequence>
<evidence type="ECO:0000313" key="1">
    <source>
        <dbReference type="EMBL" id="OXU22691.1"/>
    </source>
</evidence>
<dbReference type="AlphaFoldDB" id="A0A232EWI0"/>
<keyword evidence="2" id="KW-1185">Reference proteome</keyword>
<reference evidence="1 2" key="1">
    <citation type="journal article" date="2017" name="Curr. Biol.">
        <title>The Evolution of Venom by Co-option of Single-Copy Genes.</title>
        <authorList>
            <person name="Martinson E.O."/>
            <person name="Mrinalini"/>
            <person name="Kelkar Y.D."/>
            <person name="Chang C.H."/>
            <person name="Werren J.H."/>
        </authorList>
    </citation>
    <scope>NUCLEOTIDE SEQUENCE [LARGE SCALE GENOMIC DNA]</scope>
    <source>
        <strain evidence="1 2">Alberta</strain>
        <tissue evidence="1">Whole body</tissue>
    </source>
</reference>
<comment type="caution">
    <text evidence="1">The sequence shown here is derived from an EMBL/GenBank/DDBJ whole genome shotgun (WGS) entry which is preliminary data.</text>
</comment>
<protein>
    <submittedName>
        <fullName evidence="1">Uncharacterized protein</fullName>
    </submittedName>
</protein>
<evidence type="ECO:0000313" key="2">
    <source>
        <dbReference type="Proteomes" id="UP000215335"/>
    </source>
</evidence>
<dbReference type="EMBL" id="NNAY01001864">
    <property type="protein sequence ID" value="OXU22691.1"/>
    <property type="molecule type" value="Genomic_DNA"/>
</dbReference>
<gene>
    <name evidence="1" type="ORF">TSAR_009352</name>
</gene>
<name>A0A232EWI0_9HYME</name>